<evidence type="ECO:0000313" key="2">
    <source>
        <dbReference type="EMBL" id="ATA67362.1"/>
    </source>
</evidence>
<proteinExistence type="predicted"/>
<reference evidence="2 3" key="1">
    <citation type="journal article" date="2017" name="Genome Announc.">
        <title>Twelve Complete Reference Genomes of Clinical Isolates in the Capnocytophaga Genus.</title>
        <authorList>
            <person name="Villarma A."/>
            <person name="Gulvik C.A."/>
            <person name="Rowe L.A."/>
            <person name="Sheth M."/>
            <person name="Juieng P."/>
            <person name="Nicholson A.C."/>
            <person name="Loparev V.N."/>
            <person name="McQuiston J.R."/>
        </authorList>
    </citation>
    <scope>NUCLEOTIDE SEQUENCE [LARGE SCALE GENOMIC DNA]</scope>
    <source>
        <strain evidence="2 3">G7591</strain>
    </source>
</reference>
<dbReference type="CDD" id="cd12871">
    <property type="entry name" value="Bacuni_01323_like"/>
    <property type="match status" value="1"/>
</dbReference>
<name>A0A286NTJ5_9FLAO</name>
<dbReference type="AlphaFoldDB" id="A0A286NTJ5"/>
<dbReference type="EMBL" id="CP022378">
    <property type="protein sequence ID" value="ATA67362.1"/>
    <property type="molecule type" value="Genomic_DNA"/>
</dbReference>
<accession>A0A286NTJ5</accession>
<feature type="chain" id="PRO_5011973320" description="DUF4595 domain-containing protein" evidence="1">
    <location>
        <begin position="21"/>
        <end position="384"/>
    </location>
</feature>
<organism evidence="2 3">
    <name type="scientific">Capnocytophaga cynodegmi</name>
    <dbReference type="NCBI Taxonomy" id="28189"/>
    <lineage>
        <taxon>Bacteria</taxon>
        <taxon>Pseudomonadati</taxon>
        <taxon>Bacteroidota</taxon>
        <taxon>Flavobacteriia</taxon>
        <taxon>Flavobacteriales</taxon>
        <taxon>Flavobacteriaceae</taxon>
        <taxon>Capnocytophaga</taxon>
    </lineage>
</organism>
<dbReference type="Proteomes" id="UP000242855">
    <property type="component" value="Chromosome"/>
</dbReference>
<evidence type="ECO:0000256" key="1">
    <source>
        <dbReference type="SAM" id="SignalP"/>
    </source>
</evidence>
<feature type="signal peptide" evidence="1">
    <location>
        <begin position="1"/>
        <end position="20"/>
    </location>
</feature>
<protein>
    <recommendedName>
        <fullName evidence="4">DUF4595 domain-containing protein</fullName>
    </recommendedName>
</protein>
<dbReference type="RefSeq" id="WP_098028130.1">
    <property type="nucleotide sequence ID" value="NZ_CP022378.1"/>
</dbReference>
<gene>
    <name evidence="2" type="ORF">CGC48_01210</name>
</gene>
<dbReference type="PROSITE" id="PS51257">
    <property type="entry name" value="PROKAR_LIPOPROTEIN"/>
    <property type="match status" value="1"/>
</dbReference>
<dbReference type="GeneID" id="96780410"/>
<sequence>MKRNVLLTMTALLTLWVASCGKSDSDAPITPEDKTPMKRIKEVNFAYIDDENVLNIDLITNMHTTQNWSDIYNEKINKSYTLKTAKVSYEYNEAGKITKLTESYEGREDRVKQFSYVGNEMTLTFKNDEGKLESQKVQLDKNGNPILKGYVFNDEGQMIEHRDEKLTWENGNLQKVKREQLIFGEKQIIEHHFSYYTDKPNKNNFFLWDVEGLVHANYGLYFGDRIAIPYGTATKNLVKSLVFFSDGAESFRNDYSYTYDNEGYVIAIKEEAYGSNVGSYTISYPEGEPQLQLFKGFAERVQQGTEKGYTYKLVSDTNGKEVFEIVQPIKVTKDVNGKLINLLVDKVYKHTINYTENNGTRTYKEFELKVFFREHMVTNYQINY</sequence>
<dbReference type="KEGG" id="ccyn:CGC48_01210"/>
<evidence type="ECO:0008006" key="4">
    <source>
        <dbReference type="Google" id="ProtNLM"/>
    </source>
</evidence>
<evidence type="ECO:0000313" key="3">
    <source>
        <dbReference type="Proteomes" id="UP000242855"/>
    </source>
</evidence>
<keyword evidence="1" id="KW-0732">Signal</keyword>